<evidence type="ECO:0000256" key="1">
    <source>
        <dbReference type="SAM" id="MobiDB-lite"/>
    </source>
</evidence>
<dbReference type="AlphaFoldDB" id="U5WYD1"/>
<accession>U5WYD1</accession>
<gene>
    <name evidence="2" type="ORF">MKAN_13655</name>
</gene>
<dbReference type="HOGENOM" id="CLU_3374729_0_0_11"/>
<evidence type="ECO:0000313" key="3">
    <source>
        <dbReference type="Proteomes" id="UP000017786"/>
    </source>
</evidence>
<sequence>MFTRGEQPPAVLVPKRAPTHITQSDQTRTQRLDD</sequence>
<feature type="region of interest" description="Disordered" evidence="1">
    <location>
        <begin position="1"/>
        <end position="34"/>
    </location>
</feature>
<dbReference type="EMBL" id="CP006835">
    <property type="protein sequence ID" value="AGZ54233.1"/>
    <property type="molecule type" value="Genomic_DNA"/>
</dbReference>
<dbReference type="Proteomes" id="UP000017786">
    <property type="component" value="Chromosome"/>
</dbReference>
<reference evidence="2 3" key="1">
    <citation type="submission" date="2013-10" db="EMBL/GenBank/DDBJ databases">
        <title>Genome sequence of Mycobacterium kansasii.</title>
        <authorList>
            <consortium name="McGill University Mycobacterium genome consortium"/>
            <person name="Veyrier F.J."/>
            <person name="Behr M.A."/>
        </authorList>
    </citation>
    <scope>NUCLEOTIDE SEQUENCE [LARGE SCALE GENOMIC DNA]</scope>
    <source>
        <strain evidence="2 3">ATCC 12478</strain>
    </source>
</reference>
<name>U5WYD1_MYCKA</name>
<evidence type="ECO:0000313" key="2">
    <source>
        <dbReference type="EMBL" id="AGZ54233.1"/>
    </source>
</evidence>
<proteinExistence type="predicted"/>
<dbReference type="KEGG" id="mkn:MKAN_13655"/>
<protein>
    <submittedName>
        <fullName evidence="2">Uncharacterized protein</fullName>
    </submittedName>
</protein>
<organism evidence="2 3">
    <name type="scientific">Mycobacterium kansasii ATCC 12478</name>
    <dbReference type="NCBI Taxonomy" id="557599"/>
    <lineage>
        <taxon>Bacteria</taxon>
        <taxon>Bacillati</taxon>
        <taxon>Actinomycetota</taxon>
        <taxon>Actinomycetes</taxon>
        <taxon>Mycobacteriales</taxon>
        <taxon>Mycobacteriaceae</taxon>
        <taxon>Mycobacterium</taxon>
    </lineage>
</organism>